<evidence type="ECO:0000313" key="1">
    <source>
        <dbReference type="EMBL" id="GIY90691.1"/>
    </source>
</evidence>
<sequence length="166" mass="19560">MLKRIPHDTSLPFIRYLAANISHRGIFALHVHHPLHYDVFGTILLFYDVAQGTSDSFEQKEEWRTIEKKPRWNFLSGIQNDLEYRSFSIFEEDSEMLQWLSNPGTINLKNCMSMESNLWNNSFETMSEMALFAMYKNNTSPENNSHLIHELFSTCYLRNLSEICLK</sequence>
<dbReference type="Proteomes" id="UP001054945">
    <property type="component" value="Unassembled WGS sequence"/>
</dbReference>
<proteinExistence type="predicted"/>
<evidence type="ECO:0000313" key="2">
    <source>
        <dbReference type="Proteomes" id="UP001054945"/>
    </source>
</evidence>
<name>A0AAV4X9Q0_CAEEX</name>
<reference evidence="1 2" key="1">
    <citation type="submission" date="2021-06" db="EMBL/GenBank/DDBJ databases">
        <title>Caerostris extrusa draft genome.</title>
        <authorList>
            <person name="Kono N."/>
            <person name="Arakawa K."/>
        </authorList>
    </citation>
    <scope>NUCLEOTIDE SEQUENCE [LARGE SCALE GENOMIC DNA]</scope>
</reference>
<comment type="caution">
    <text evidence="1">The sequence shown here is derived from an EMBL/GenBank/DDBJ whole genome shotgun (WGS) entry which is preliminary data.</text>
</comment>
<protein>
    <submittedName>
        <fullName evidence="1">Uncharacterized protein</fullName>
    </submittedName>
</protein>
<keyword evidence="2" id="KW-1185">Reference proteome</keyword>
<organism evidence="1 2">
    <name type="scientific">Caerostris extrusa</name>
    <name type="common">Bark spider</name>
    <name type="synonym">Caerostris bankana</name>
    <dbReference type="NCBI Taxonomy" id="172846"/>
    <lineage>
        <taxon>Eukaryota</taxon>
        <taxon>Metazoa</taxon>
        <taxon>Ecdysozoa</taxon>
        <taxon>Arthropoda</taxon>
        <taxon>Chelicerata</taxon>
        <taxon>Arachnida</taxon>
        <taxon>Araneae</taxon>
        <taxon>Araneomorphae</taxon>
        <taxon>Entelegynae</taxon>
        <taxon>Araneoidea</taxon>
        <taxon>Araneidae</taxon>
        <taxon>Caerostris</taxon>
    </lineage>
</organism>
<accession>A0AAV4X9Q0</accession>
<gene>
    <name evidence="1" type="ORF">CEXT_638901</name>
</gene>
<dbReference type="EMBL" id="BPLR01017339">
    <property type="protein sequence ID" value="GIY90691.1"/>
    <property type="molecule type" value="Genomic_DNA"/>
</dbReference>
<dbReference type="AlphaFoldDB" id="A0AAV4X9Q0"/>